<keyword evidence="3" id="KW-0808">Transferase</keyword>
<feature type="transmembrane region" description="Helical" evidence="1">
    <location>
        <begin position="234"/>
        <end position="251"/>
    </location>
</feature>
<feature type="transmembrane region" description="Helical" evidence="1">
    <location>
        <begin position="82"/>
        <end position="101"/>
    </location>
</feature>
<dbReference type="InterPro" id="IPR002656">
    <property type="entry name" value="Acyl_transf_3_dom"/>
</dbReference>
<dbReference type="Proteomes" id="UP000195840">
    <property type="component" value="Unassembled WGS sequence"/>
</dbReference>
<keyword evidence="6" id="KW-1185">Reference proteome</keyword>
<keyword evidence="1" id="KW-0472">Membrane</keyword>
<dbReference type="GO" id="GO:0000271">
    <property type="term" value="P:polysaccharide biosynthetic process"/>
    <property type="evidence" value="ECO:0007669"/>
    <property type="project" value="TreeGrafter"/>
</dbReference>
<evidence type="ECO:0000313" key="4">
    <source>
        <dbReference type="EMBL" id="OVZ83484.1"/>
    </source>
</evidence>
<feature type="transmembrane region" description="Helical" evidence="1">
    <location>
        <begin position="263"/>
        <end position="285"/>
    </location>
</feature>
<dbReference type="EMBL" id="CPYI01000007">
    <property type="protein sequence ID" value="CNE75101.1"/>
    <property type="molecule type" value="Genomic_DNA"/>
</dbReference>
<reference evidence="3 5" key="1">
    <citation type="submission" date="2015-03" db="EMBL/GenBank/DDBJ databases">
        <authorList>
            <person name="Murphy D."/>
        </authorList>
    </citation>
    <scope>NUCLEOTIDE SEQUENCE [LARGE SCALE GENOMIC DNA]</scope>
    <source>
        <strain evidence="3 5">FCF326</strain>
    </source>
</reference>
<dbReference type="PANTHER" id="PTHR23028:SF53">
    <property type="entry name" value="ACYL_TRANSF_3 DOMAIN-CONTAINING PROTEIN"/>
    <property type="match status" value="1"/>
</dbReference>
<reference evidence="4 6" key="2">
    <citation type="submission" date="2017-05" db="EMBL/GenBank/DDBJ databases">
        <title>Whole genome sequencing of Yersinia kristensenii.</title>
        <authorList>
            <person name="Campioni F."/>
        </authorList>
    </citation>
    <scope>NUCLEOTIDE SEQUENCE [LARGE SCALE GENOMIC DNA]</scope>
    <source>
        <strain evidence="4 6">CFSAN060538</strain>
    </source>
</reference>
<keyword evidence="1" id="KW-0812">Transmembrane</keyword>
<dbReference type="GO" id="GO:0016747">
    <property type="term" value="F:acyltransferase activity, transferring groups other than amino-acyl groups"/>
    <property type="evidence" value="ECO:0007669"/>
    <property type="project" value="InterPro"/>
</dbReference>
<feature type="transmembrane region" description="Helical" evidence="1">
    <location>
        <begin position="291"/>
        <end position="311"/>
    </location>
</feature>
<feature type="domain" description="Acyltransferase 3" evidence="2">
    <location>
        <begin position="3"/>
        <end position="309"/>
    </location>
</feature>
<dbReference type="GO" id="GO:0016020">
    <property type="term" value="C:membrane"/>
    <property type="evidence" value="ECO:0007669"/>
    <property type="project" value="TreeGrafter"/>
</dbReference>
<keyword evidence="3" id="KW-0012">Acyltransferase</keyword>
<evidence type="ECO:0000256" key="1">
    <source>
        <dbReference type="SAM" id="Phobius"/>
    </source>
</evidence>
<proteinExistence type="predicted"/>
<feature type="transmembrane region" description="Helical" evidence="1">
    <location>
        <begin position="133"/>
        <end position="152"/>
    </location>
</feature>
<accession>A0A0T9LB82</accession>
<gene>
    <name evidence="4" type="ORF">CBW52_02210</name>
    <name evidence="3" type="ORF">ERS008491_02177</name>
</gene>
<keyword evidence="1" id="KW-1133">Transmembrane helix</keyword>
<evidence type="ECO:0000259" key="2">
    <source>
        <dbReference type="Pfam" id="PF01757"/>
    </source>
</evidence>
<organism evidence="3 5">
    <name type="scientific">Yersinia kristensenii</name>
    <dbReference type="NCBI Taxonomy" id="28152"/>
    <lineage>
        <taxon>Bacteria</taxon>
        <taxon>Pseudomonadati</taxon>
        <taxon>Pseudomonadota</taxon>
        <taxon>Gammaproteobacteria</taxon>
        <taxon>Enterobacterales</taxon>
        <taxon>Yersiniaceae</taxon>
        <taxon>Yersinia</taxon>
    </lineage>
</organism>
<feature type="transmembrane region" description="Helical" evidence="1">
    <location>
        <begin position="42"/>
        <end position="62"/>
    </location>
</feature>
<dbReference type="AlphaFoldDB" id="A0A0T9LB82"/>
<protein>
    <submittedName>
        <fullName evidence="3 4">Acyltransferase</fullName>
    </submittedName>
</protein>
<feature type="transmembrane region" description="Helical" evidence="1">
    <location>
        <begin position="211"/>
        <end position="228"/>
    </location>
</feature>
<dbReference type="EMBL" id="NHOG01000002">
    <property type="protein sequence ID" value="OVZ83484.1"/>
    <property type="molecule type" value="Genomic_DNA"/>
</dbReference>
<feature type="transmembrane region" description="Helical" evidence="1">
    <location>
        <begin position="108"/>
        <end position="127"/>
    </location>
</feature>
<dbReference type="InterPro" id="IPR050879">
    <property type="entry name" value="Acyltransferase_3"/>
</dbReference>
<dbReference type="PANTHER" id="PTHR23028">
    <property type="entry name" value="ACETYLTRANSFERASE"/>
    <property type="match status" value="1"/>
</dbReference>
<sequence>MIRSLQALRFYAAITIVIYHACRQYNIKTGSYYLDLFLKEKLAFGVDIFFVISGFVIYYSFIGTRKKFYDFLFDRMVRVAPMYWLSTLIFSVMLILNHSLYPISEVNIYTFIKSLLFIPFANLQGTYLPIHSVGWTLNFEVIFYAFFSFSILITRRWVGLCSFLFIIGLFVISEYVPSMTFYHNTIMFEFALGMFVAFLRKRYTKEYSINTLYICAVLGLCLSVMLFGNIVDRLLFWGIPAFIMVLILVFFDNQIKTSALLMLLGASSYSLYLLHRIVISMMIWVFGVSGYSWFFIIFSIALSLLFSIYSFKYIEKNITIKLKNKYYKRNLLRSN</sequence>
<dbReference type="RefSeq" id="WP_050119492.1">
    <property type="nucleotide sequence ID" value="NZ_CAWMAB010000007.1"/>
</dbReference>
<dbReference type="Proteomes" id="UP000045824">
    <property type="component" value="Unassembled WGS sequence"/>
</dbReference>
<name>A0A0T9LB82_YERKR</name>
<evidence type="ECO:0000313" key="6">
    <source>
        <dbReference type="Proteomes" id="UP000195840"/>
    </source>
</evidence>
<feature type="transmembrane region" description="Helical" evidence="1">
    <location>
        <begin position="181"/>
        <end position="199"/>
    </location>
</feature>
<dbReference type="Pfam" id="PF01757">
    <property type="entry name" value="Acyl_transf_3"/>
    <property type="match status" value="1"/>
</dbReference>
<evidence type="ECO:0000313" key="5">
    <source>
        <dbReference type="Proteomes" id="UP000045824"/>
    </source>
</evidence>
<feature type="transmembrane region" description="Helical" evidence="1">
    <location>
        <begin position="6"/>
        <end position="22"/>
    </location>
</feature>
<feature type="transmembrane region" description="Helical" evidence="1">
    <location>
        <begin position="157"/>
        <end position="175"/>
    </location>
</feature>
<evidence type="ECO:0000313" key="3">
    <source>
        <dbReference type="EMBL" id="CNE75101.1"/>
    </source>
</evidence>